<comment type="caution">
    <text evidence="10">The sequence shown here is derived from an EMBL/GenBank/DDBJ whole genome shotgun (WGS) entry which is preliminary data.</text>
</comment>
<dbReference type="Gene3D" id="3.30.300.210">
    <property type="entry name" value="Nutrient germinant receptor protein C, domain 3"/>
    <property type="match status" value="1"/>
</dbReference>
<dbReference type="InterPro" id="IPR046953">
    <property type="entry name" value="Spore_GerAC-like_C"/>
</dbReference>
<evidence type="ECO:0000259" key="9">
    <source>
        <dbReference type="Pfam" id="PF25198"/>
    </source>
</evidence>
<reference evidence="10 11" key="1">
    <citation type="journal article" date="2024" name="Int. J. Mol. Sci.">
        <title>Exploration of Alicyclobacillus spp. Genome in Search of Antibiotic Resistance.</title>
        <authorList>
            <person name="Bucka-Kolendo J."/>
            <person name="Kiousi D.E."/>
            <person name="Dekowska A."/>
            <person name="Mikolajczuk-Szczyrba A."/>
            <person name="Karadedos D.M."/>
            <person name="Michael P."/>
            <person name="Galanis A."/>
            <person name="Sokolowska B."/>
        </authorList>
    </citation>
    <scope>NUCLEOTIDE SEQUENCE [LARGE SCALE GENOMIC DNA]</scope>
    <source>
        <strain evidence="10 11">KKP 3000</strain>
    </source>
</reference>
<keyword evidence="7" id="KW-0449">Lipoprotein</keyword>
<dbReference type="Pfam" id="PF25198">
    <property type="entry name" value="Spore_GerAC_N"/>
    <property type="match status" value="1"/>
</dbReference>
<name>A0ABV5AMV2_9BACL</name>
<gene>
    <name evidence="10" type="ORF">KKP3000_002617</name>
</gene>
<evidence type="ECO:0000259" key="8">
    <source>
        <dbReference type="Pfam" id="PF05504"/>
    </source>
</evidence>
<keyword evidence="5" id="KW-0472">Membrane</keyword>
<evidence type="ECO:0000313" key="11">
    <source>
        <dbReference type="Proteomes" id="UP001579974"/>
    </source>
</evidence>
<dbReference type="InterPro" id="IPR057336">
    <property type="entry name" value="GerAC_N"/>
</dbReference>
<dbReference type="PANTHER" id="PTHR35789:SF1">
    <property type="entry name" value="SPORE GERMINATION PROTEIN B3"/>
    <property type="match status" value="1"/>
</dbReference>
<comment type="subcellular location">
    <subcellularLocation>
        <location evidence="1">Membrane</location>
        <topology evidence="1">Lipid-anchor</topology>
    </subcellularLocation>
</comment>
<sequence length="398" mass="45738">MKDDMKRLRHKYWARIKMFLFLCLCVPLLPGCWDSQELEHMFYIHALGIDYQDGKYIIYAQILDPTALSKESQKSEEGLGAWVGVGVGQSYEDAIHDLYATSQRRIRWGHLNAIVFSEPLLAQKGVQESLDMVTRYEEIRYIPWVYCTDSSIPKVLSSAPILESSPVFSFLSDPYAVYRQSSFIEPVRLHRFITNLQEPGRPGILPEISVKENRWFDAKATYPEIEISGYGLLRNGKLVGRLSRDEAIGERWFSPHISRIPLILNQRGDSIATMTIIKRKCRVRPVIIGGHLRFDAQIQVGGSIVQRGRPLSQAQLESMISKKIEKEIRKTYENGLRYGVDIYTLADSLYRRDPQTFHRYATKDGHLQLSEDSLEHVEVKVKIYDMGKATESANRFTS</sequence>
<evidence type="ECO:0000256" key="5">
    <source>
        <dbReference type="ARBA" id="ARBA00023136"/>
    </source>
</evidence>
<feature type="domain" description="Spore germination protein N-terminal" evidence="9">
    <location>
        <begin position="34"/>
        <end position="209"/>
    </location>
</feature>
<dbReference type="RefSeq" id="WP_275474987.1">
    <property type="nucleotide sequence ID" value="NZ_CP162940.1"/>
</dbReference>
<comment type="similarity">
    <text evidence="2">Belongs to the GerABKC lipoprotein family.</text>
</comment>
<evidence type="ECO:0000256" key="7">
    <source>
        <dbReference type="ARBA" id="ARBA00023288"/>
    </source>
</evidence>
<evidence type="ECO:0000313" key="10">
    <source>
        <dbReference type="EMBL" id="MFB5193020.1"/>
    </source>
</evidence>
<keyword evidence="6" id="KW-0564">Palmitate</keyword>
<evidence type="ECO:0000256" key="3">
    <source>
        <dbReference type="ARBA" id="ARBA00022544"/>
    </source>
</evidence>
<evidence type="ECO:0000256" key="1">
    <source>
        <dbReference type="ARBA" id="ARBA00004635"/>
    </source>
</evidence>
<dbReference type="PANTHER" id="PTHR35789">
    <property type="entry name" value="SPORE GERMINATION PROTEIN B3"/>
    <property type="match status" value="1"/>
</dbReference>
<proteinExistence type="inferred from homology"/>
<keyword evidence="4" id="KW-0732">Signal</keyword>
<dbReference type="InterPro" id="IPR008844">
    <property type="entry name" value="Spore_GerAC-like"/>
</dbReference>
<evidence type="ECO:0000256" key="4">
    <source>
        <dbReference type="ARBA" id="ARBA00022729"/>
    </source>
</evidence>
<evidence type="ECO:0000256" key="2">
    <source>
        <dbReference type="ARBA" id="ARBA00007886"/>
    </source>
</evidence>
<dbReference type="NCBIfam" id="TIGR02887">
    <property type="entry name" value="spore_ger_x_C"/>
    <property type="match status" value="1"/>
</dbReference>
<keyword evidence="3" id="KW-0309">Germination</keyword>
<dbReference type="Pfam" id="PF05504">
    <property type="entry name" value="Spore_GerAC"/>
    <property type="match status" value="1"/>
</dbReference>
<organism evidence="10 11">
    <name type="scientific">Alicyclobacillus fastidiosus</name>
    <dbReference type="NCBI Taxonomy" id="392011"/>
    <lineage>
        <taxon>Bacteria</taxon>
        <taxon>Bacillati</taxon>
        <taxon>Bacillota</taxon>
        <taxon>Bacilli</taxon>
        <taxon>Bacillales</taxon>
        <taxon>Alicyclobacillaceae</taxon>
        <taxon>Alicyclobacillus</taxon>
    </lineage>
</organism>
<feature type="domain" description="Spore germination GerAC-like C-terminal" evidence="8">
    <location>
        <begin position="228"/>
        <end position="387"/>
    </location>
</feature>
<keyword evidence="11" id="KW-1185">Reference proteome</keyword>
<dbReference type="Proteomes" id="UP001579974">
    <property type="component" value="Unassembled WGS sequence"/>
</dbReference>
<protein>
    <submittedName>
        <fullName evidence="10">Ger(X)C family spore germination protein</fullName>
    </submittedName>
</protein>
<evidence type="ECO:0000256" key="6">
    <source>
        <dbReference type="ARBA" id="ARBA00023139"/>
    </source>
</evidence>
<dbReference type="EMBL" id="JBDXSU010000035">
    <property type="protein sequence ID" value="MFB5193020.1"/>
    <property type="molecule type" value="Genomic_DNA"/>
</dbReference>
<dbReference type="InterPro" id="IPR038501">
    <property type="entry name" value="Spore_GerAC_C_sf"/>
</dbReference>
<accession>A0ABV5AMV2</accession>